<sequence length="352" mass="39912">MKYVKGNLLTAPTEALVNTVNTVGVMGKGIALQFKEAFPANFKKYVDACKKKELQPGKLLVVKEQTLEGSKIIINFPTKTEWRLKSKYEYIELGLIELAKITQDYPIKSIAIPPLGCGNGGLDWEKVKALIEAHLGELSDVEILVYEPNDEVKSLLKKQHTAKEAKLTPARAMLLYAMFYYESMGEPSSLFVANKLAYFLQRLGETSLNMKFEALHYGPYANQVEHMLHNVNGTYLKGLEQMNAKAFEPLELQYDKAKEISTYLKNELSADQRQRMKNLIELIDGFQSALSLEVLATVDFIKKNNPGIDLAGIIKIIHNWSDRKRNLFKDHYLTIALQQLLNYENRLSFAGN</sequence>
<dbReference type="PROSITE" id="PS51154">
    <property type="entry name" value="MACRO"/>
    <property type="match status" value="1"/>
</dbReference>
<evidence type="ECO:0000259" key="2">
    <source>
        <dbReference type="PROSITE" id="PS51154"/>
    </source>
</evidence>
<accession>F4L802</accession>
<proteinExistence type="predicted"/>
<reference key="2">
    <citation type="submission" date="2011-04" db="EMBL/GenBank/DDBJ databases">
        <title>Complete sequence of plasmid 2 of Haliscomenobacter hydrossis DSM 1100.</title>
        <authorList>
            <consortium name="US DOE Joint Genome Institute (JGI-PGF)"/>
            <person name="Lucas S."/>
            <person name="Han J."/>
            <person name="Lapidus A."/>
            <person name="Bruce D."/>
            <person name="Goodwin L."/>
            <person name="Pitluck S."/>
            <person name="Peters L."/>
            <person name="Kyrpides N."/>
            <person name="Mavromatis K."/>
            <person name="Ivanova N."/>
            <person name="Ovchinnikova G."/>
            <person name="Pagani I."/>
            <person name="Daligault H."/>
            <person name="Detter J.C."/>
            <person name="Han C."/>
            <person name="Land M."/>
            <person name="Hauser L."/>
            <person name="Markowitz V."/>
            <person name="Cheng J.-F."/>
            <person name="Hugenholtz P."/>
            <person name="Woyke T."/>
            <person name="Wu D."/>
            <person name="Verbarg S."/>
            <person name="Frueling A."/>
            <person name="Brambilla E."/>
            <person name="Klenk H.-P."/>
            <person name="Eisen J.A."/>
        </authorList>
    </citation>
    <scope>NUCLEOTIDE SEQUENCE</scope>
    <source>
        <strain>DSM 1100</strain>
    </source>
</reference>
<organism evidence="3 4">
    <name type="scientific">Haliscomenobacter hydrossis (strain ATCC 27775 / DSM 1100 / LMG 10767 / O)</name>
    <dbReference type="NCBI Taxonomy" id="760192"/>
    <lineage>
        <taxon>Bacteria</taxon>
        <taxon>Pseudomonadati</taxon>
        <taxon>Bacteroidota</taxon>
        <taxon>Saprospiria</taxon>
        <taxon>Saprospirales</taxon>
        <taxon>Haliscomenobacteraceae</taxon>
        <taxon>Haliscomenobacter</taxon>
    </lineage>
</organism>
<evidence type="ECO:0000313" key="4">
    <source>
        <dbReference type="Proteomes" id="UP000008461"/>
    </source>
</evidence>
<reference evidence="3 4" key="1">
    <citation type="journal article" date="2011" name="Stand. Genomic Sci.">
        <title>Complete genome sequence of Haliscomenobacter hydrossis type strain (O).</title>
        <authorList>
            <consortium name="US DOE Joint Genome Institute (JGI-PGF)"/>
            <person name="Daligault H."/>
            <person name="Lapidus A."/>
            <person name="Zeytun A."/>
            <person name="Nolan M."/>
            <person name="Lucas S."/>
            <person name="Del Rio T.G."/>
            <person name="Tice H."/>
            <person name="Cheng J.F."/>
            <person name="Tapia R."/>
            <person name="Han C."/>
            <person name="Goodwin L."/>
            <person name="Pitluck S."/>
            <person name="Liolios K."/>
            <person name="Pagani I."/>
            <person name="Ivanova N."/>
            <person name="Huntemann M."/>
            <person name="Mavromatis K."/>
            <person name="Mikhailova N."/>
            <person name="Pati A."/>
            <person name="Chen A."/>
            <person name="Palaniappan K."/>
            <person name="Land M."/>
            <person name="Hauser L."/>
            <person name="Brambilla E.M."/>
            <person name="Rohde M."/>
            <person name="Verbarg S."/>
            <person name="Goker M."/>
            <person name="Bristow J."/>
            <person name="Eisen J.A."/>
            <person name="Markowitz V."/>
            <person name="Hugenholtz P."/>
            <person name="Kyrpides N.C."/>
            <person name="Klenk H.P."/>
            <person name="Woyke T."/>
        </authorList>
    </citation>
    <scope>NUCLEOTIDE SEQUENCE [LARGE SCALE GENOMIC DNA]</scope>
    <source>
        <strain evidence="4">ATCC 27775 / DSM 1100 / LMG 10767 / O</strain>
        <plasmid evidence="4">Plasmid pHALHY02</plasmid>
    </source>
</reference>
<dbReference type="InterPro" id="IPR002589">
    <property type="entry name" value="Macro_dom"/>
</dbReference>
<dbReference type="GO" id="GO:0140291">
    <property type="term" value="P:peptidyl-glutamate ADP-deribosylation"/>
    <property type="evidence" value="ECO:0007669"/>
    <property type="project" value="TreeGrafter"/>
</dbReference>
<dbReference type="SMART" id="SM00506">
    <property type="entry name" value="A1pp"/>
    <property type="match status" value="1"/>
</dbReference>
<dbReference type="SUPFAM" id="SSF52949">
    <property type="entry name" value="Macro domain-like"/>
    <property type="match status" value="1"/>
</dbReference>
<evidence type="ECO:0000313" key="3">
    <source>
        <dbReference type="EMBL" id="AEE54510.1"/>
    </source>
</evidence>
<comment type="catalytic activity">
    <reaction evidence="1">
        <text>an N-(ADP-alpha-D-ribosyl)-thymidine in DNA + H2O = a thymidine in DNA + ADP-D-ribose</text>
        <dbReference type="Rhea" id="RHEA:71655"/>
        <dbReference type="Rhea" id="RHEA-COMP:13556"/>
        <dbReference type="Rhea" id="RHEA-COMP:18051"/>
        <dbReference type="ChEBI" id="CHEBI:15377"/>
        <dbReference type="ChEBI" id="CHEBI:57967"/>
        <dbReference type="ChEBI" id="CHEBI:137386"/>
        <dbReference type="ChEBI" id="CHEBI:191199"/>
    </reaction>
    <physiologicalReaction direction="left-to-right" evidence="1">
        <dbReference type="Rhea" id="RHEA:71656"/>
    </physiologicalReaction>
</comment>
<dbReference type="PANTHER" id="PTHR12521">
    <property type="entry name" value="PROTEIN C6ORF130"/>
    <property type="match status" value="1"/>
</dbReference>
<evidence type="ECO:0000256" key="1">
    <source>
        <dbReference type="ARBA" id="ARBA00035885"/>
    </source>
</evidence>
<name>F4L802_HALH1</name>
<geneLocation type="plasmid" evidence="3 4">
    <name>pHALHY02</name>
</geneLocation>
<dbReference type="RefSeq" id="WP_013769027.1">
    <property type="nucleotide sequence ID" value="NC_015512.1"/>
</dbReference>
<protein>
    <submittedName>
        <fullName evidence="3">Appr-1-p processing domain protein</fullName>
    </submittedName>
</protein>
<gene>
    <name evidence="3" type="ordered locus">Halhy_6694</name>
</gene>
<dbReference type="Proteomes" id="UP000008461">
    <property type="component" value="Plasmid pHALHY02"/>
</dbReference>
<dbReference type="InterPro" id="IPR050892">
    <property type="entry name" value="ADP-ribose_metab_enzymes"/>
</dbReference>
<dbReference type="PANTHER" id="PTHR12521:SF0">
    <property type="entry name" value="ADP-RIBOSE GLYCOHYDROLASE OARD1"/>
    <property type="match status" value="1"/>
</dbReference>
<dbReference type="Gene3D" id="3.40.220.10">
    <property type="entry name" value="Leucine Aminopeptidase, subunit E, domain 1"/>
    <property type="match status" value="1"/>
</dbReference>
<dbReference type="CDD" id="cd02901">
    <property type="entry name" value="Macro_Poa1p-like"/>
    <property type="match status" value="1"/>
</dbReference>
<dbReference type="OrthoDB" id="9780211at2"/>
<dbReference type="Pfam" id="PF01661">
    <property type="entry name" value="Macro"/>
    <property type="match status" value="1"/>
</dbReference>
<dbReference type="HOGENOM" id="CLU_049707_0_0_10"/>
<dbReference type="KEGG" id="hhy:Halhy_6694"/>
<feature type="domain" description="Macro" evidence="2">
    <location>
        <begin position="1"/>
        <end position="164"/>
    </location>
</feature>
<keyword evidence="4" id="KW-1185">Reference proteome</keyword>
<dbReference type="AlphaFoldDB" id="F4L802"/>
<dbReference type="InterPro" id="IPR043472">
    <property type="entry name" value="Macro_dom-like"/>
</dbReference>
<keyword evidence="3" id="KW-0614">Plasmid</keyword>
<dbReference type="EMBL" id="CP002693">
    <property type="protein sequence ID" value="AEE54510.1"/>
    <property type="molecule type" value="Genomic_DNA"/>
</dbReference>